<reference evidence="1 2" key="1">
    <citation type="submission" date="2019-02" db="EMBL/GenBank/DDBJ databases">
        <title>Isolation of virulent Lactobacillus brevis phages.</title>
        <authorList>
            <person name="Feyereisen M."/>
            <person name="Mahony J."/>
            <person name="O'Sullivan T."/>
            <person name="van Sinderen D."/>
        </authorList>
    </citation>
    <scope>NUCLEOTIDE SEQUENCE [LARGE SCALE GENOMIC DNA]</scope>
</reference>
<proteinExistence type="predicted"/>
<evidence type="ECO:0000313" key="1">
    <source>
        <dbReference type="EMBL" id="QBJ03479.1"/>
    </source>
</evidence>
<protein>
    <submittedName>
        <fullName evidence="1">Uncharacterized protein</fullName>
    </submittedName>
</protein>
<name>A0A4Y5FEI6_9CAUD</name>
<dbReference type="EMBL" id="MK504443">
    <property type="protein sequence ID" value="QBJ03479.1"/>
    <property type="molecule type" value="Genomic_DNA"/>
</dbReference>
<accession>A0A4Y5FEI6</accession>
<keyword evidence="2" id="KW-1185">Reference proteome</keyword>
<gene>
    <name evidence="1" type="ORF">B521_0129</name>
</gene>
<dbReference type="Proteomes" id="UP000308874">
    <property type="component" value="Segment"/>
</dbReference>
<evidence type="ECO:0000313" key="2">
    <source>
        <dbReference type="Proteomes" id="UP000308874"/>
    </source>
</evidence>
<organism evidence="1 2">
    <name type="scientific">Lactobacillus phage 521B</name>
    <dbReference type="NCBI Taxonomy" id="2510942"/>
    <lineage>
        <taxon>Viruses</taxon>
        <taxon>Duplodnaviria</taxon>
        <taxon>Heunggongvirae</taxon>
        <taxon>Uroviricota</taxon>
        <taxon>Caudoviricetes</taxon>
        <taxon>Herelleviridae</taxon>
        <taxon>Tybeckvirus</taxon>
        <taxon>Tybeckvirus tv521B</taxon>
    </lineage>
</organism>
<sequence length="204" mass="22918">MEEIPGLFKEPKKYLDALGSSISNSIINEVGKASIDEGADSYQVEPNYLSVTAHRVNNLGILDLKPYFESSPFVKTTKDGGWYLRVPIRRLTSGMSSQLYKEARQIELQSDQTMKTAWINSLYSGRQESSIASLNYTPVSNNLTRIKNDAGSGTKYIAFRTVSNKSNPASWILNRGQATEDNMSKTLLKNLDRLISYRLQHLND</sequence>